<sequence>MPYRAILFDVGGPLDMEFAWEIAVDGAIASACGLEGIRVDQAMIDEASEAAVAAFAPDAYGHMIETLCGGDPRTIDRVRQRMRAMVGNLDVFQLRPDIDRLLRRLSDRGLKLGIVASQPQAARERLARAGIGDLFAYQGLSGLTGFSKPDPRAFQAAAEALGVVPVDCIMVGDRIDNDVAPAKALGMATILLRGGRHRRQRPRYSAEEPDAVVTDVLELEAAINSLLSS</sequence>
<keyword evidence="5" id="KW-1185">Reference proteome</keyword>
<dbReference type="SFLD" id="SFLDG01129">
    <property type="entry name" value="C1.5:_HAD__Beta-PGM__Phosphata"/>
    <property type="match status" value="1"/>
</dbReference>
<organism evidence="4 5">
    <name type="scientific">Reyranella soli</name>
    <dbReference type="NCBI Taxonomy" id="1230389"/>
    <lineage>
        <taxon>Bacteria</taxon>
        <taxon>Pseudomonadati</taxon>
        <taxon>Pseudomonadota</taxon>
        <taxon>Alphaproteobacteria</taxon>
        <taxon>Hyphomicrobiales</taxon>
        <taxon>Reyranellaceae</taxon>
        <taxon>Reyranella</taxon>
    </lineage>
</organism>
<dbReference type="AlphaFoldDB" id="A0A512N5L6"/>
<evidence type="ECO:0000313" key="4">
    <source>
        <dbReference type="EMBL" id="GEP54258.1"/>
    </source>
</evidence>
<evidence type="ECO:0008006" key="6">
    <source>
        <dbReference type="Google" id="ProtNLM"/>
    </source>
</evidence>
<dbReference type="InterPro" id="IPR006439">
    <property type="entry name" value="HAD-SF_hydro_IA"/>
</dbReference>
<gene>
    <name evidence="4" type="ORF">RSO01_14240</name>
</gene>
<dbReference type="EMBL" id="BKAJ01000029">
    <property type="protein sequence ID" value="GEP54258.1"/>
    <property type="molecule type" value="Genomic_DNA"/>
</dbReference>
<proteinExistence type="predicted"/>
<dbReference type="Gene3D" id="3.40.50.1000">
    <property type="entry name" value="HAD superfamily/HAD-like"/>
    <property type="match status" value="1"/>
</dbReference>
<dbReference type="InterPro" id="IPR036412">
    <property type="entry name" value="HAD-like_sf"/>
</dbReference>
<dbReference type="SUPFAM" id="SSF56784">
    <property type="entry name" value="HAD-like"/>
    <property type="match status" value="1"/>
</dbReference>
<dbReference type="NCBIfam" id="TIGR01549">
    <property type="entry name" value="HAD-SF-IA-v1"/>
    <property type="match status" value="1"/>
</dbReference>
<protein>
    <recommendedName>
        <fullName evidence="6">Haloacid dehalogenase</fullName>
    </recommendedName>
</protein>
<evidence type="ECO:0000313" key="5">
    <source>
        <dbReference type="Proteomes" id="UP000321058"/>
    </source>
</evidence>
<dbReference type="RefSeq" id="WP_147147644.1">
    <property type="nucleotide sequence ID" value="NZ_BKAJ01000029.1"/>
</dbReference>
<name>A0A512N5L6_9HYPH</name>
<dbReference type="NCBIfam" id="TIGR01509">
    <property type="entry name" value="HAD-SF-IA-v3"/>
    <property type="match status" value="1"/>
</dbReference>
<dbReference type="InterPro" id="IPR023214">
    <property type="entry name" value="HAD_sf"/>
</dbReference>
<dbReference type="OrthoDB" id="367448at2"/>
<accession>A0A512N5L6</accession>
<comment type="caution">
    <text evidence="4">The sequence shown here is derived from an EMBL/GenBank/DDBJ whole genome shotgun (WGS) entry which is preliminary data.</text>
</comment>
<dbReference type="Proteomes" id="UP000321058">
    <property type="component" value="Unassembled WGS sequence"/>
</dbReference>
<comment type="cofactor">
    <cofactor evidence="1">
        <name>Mg(2+)</name>
        <dbReference type="ChEBI" id="CHEBI:18420"/>
    </cofactor>
</comment>
<keyword evidence="2" id="KW-0378">Hydrolase</keyword>
<keyword evidence="3" id="KW-0460">Magnesium</keyword>
<evidence type="ECO:0000256" key="1">
    <source>
        <dbReference type="ARBA" id="ARBA00001946"/>
    </source>
</evidence>
<dbReference type="Pfam" id="PF00702">
    <property type="entry name" value="Hydrolase"/>
    <property type="match status" value="1"/>
</dbReference>
<reference evidence="4 5" key="1">
    <citation type="submission" date="2019-07" db="EMBL/GenBank/DDBJ databases">
        <title>Whole genome shotgun sequence of Reyranella soli NBRC 108950.</title>
        <authorList>
            <person name="Hosoyama A."/>
            <person name="Uohara A."/>
            <person name="Ohji S."/>
            <person name="Ichikawa N."/>
        </authorList>
    </citation>
    <scope>NUCLEOTIDE SEQUENCE [LARGE SCALE GENOMIC DNA]</scope>
    <source>
        <strain evidence="4 5">NBRC 108950</strain>
    </source>
</reference>
<dbReference type="InterPro" id="IPR051400">
    <property type="entry name" value="HAD-like_hydrolase"/>
</dbReference>
<evidence type="ECO:0000256" key="3">
    <source>
        <dbReference type="ARBA" id="ARBA00022842"/>
    </source>
</evidence>
<dbReference type="SFLD" id="SFLDS00003">
    <property type="entry name" value="Haloacid_Dehalogenase"/>
    <property type="match status" value="1"/>
</dbReference>
<dbReference type="GO" id="GO:0016787">
    <property type="term" value="F:hydrolase activity"/>
    <property type="evidence" value="ECO:0007669"/>
    <property type="project" value="UniProtKB-KW"/>
</dbReference>
<dbReference type="GO" id="GO:0044281">
    <property type="term" value="P:small molecule metabolic process"/>
    <property type="evidence" value="ECO:0007669"/>
    <property type="project" value="UniProtKB-ARBA"/>
</dbReference>
<evidence type="ECO:0000256" key="2">
    <source>
        <dbReference type="ARBA" id="ARBA00022801"/>
    </source>
</evidence>
<dbReference type="PANTHER" id="PTHR46470">
    <property type="entry name" value="N-ACYLNEURAMINATE-9-PHOSPHATASE"/>
    <property type="match status" value="1"/>
</dbReference>